<comment type="similarity">
    <text evidence="1">Belongs to the thioesterase PaaI family.</text>
</comment>
<protein>
    <submittedName>
        <fullName evidence="4">Thioesterase/thiol ester dehydrase-isomerase</fullName>
    </submittedName>
</protein>
<dbReference type="Pfam" id="PF03061">
    <property type="entry name" value="4HBT"/>
    <property type="match status" value="1"/>
</dbReference>
<evidence type="ECO:0000256" key="1">
    <source>
        <dbReference type="ARBA" id="ARBA00008324"/>
    </source>
</evidence>
<feature type="domain" description="Thioesterase" evidence="3">
    <location>
        <begin position="79"/>
        <end position="158"/>
    </location>
</feature>
<dbReference type="SUPFAM" id="SSF54637">
    <property type="entry name" value="Thioesterase/thiol ester dehydrase-isomerase"/>
    <property type="match status" value="1"/>
</dbReference>
<dbReference type="InterPro" id="IPR039298">
    <property type="entry name" value="ACOT13"/>
</dbReference>
<reference evidence="4" key="1">
    <citation type="journal article" date="2020" name="Stud. Mycol.">
        <title>101 Dothideomycetes genomes: a test case for predicting lifestyles and emergence of pathogens.</title>
        <authorList>
            <person name="Haridas S."/>
            <person name="Albert R."/>
            <person name="Binder M."/>
            <person name="Bloem J."/>
            <person name="Labutti K."/>
            <person name="Salamov A."/>
            <person name="Andreopoulos B."/>
            <person name="Baker S."/>
            <person name="Barry K."/>
            <person name="Bills G."/>
            <person name="Bluhm B."/>
            <person name="Cannon C."/>
            <person name="Castanera R."/>
            <person name="Culley D."/>
            <person name="Daum C."/>
            <person name="Ezra D."/>
            <person name="Gonzalez J."/>
            <person name="Henrissat B."/>
            <person name="Kuo A."/>
            <person name="Liang C."/>
            <person name="Lipzen A."/>
            <person name="Lutzoni F."/>
            <person name="Magnuson J."/>
            <person name="Mondo S."/>
            <person name="Nolan M."/>
            <person name="Ohm R."/>
            <person name="Pangilinan J."/>
            <person name="Park H.-J."/>
            <person name="Ramirez L."/>
            <person name="Alfaro M."/>
            <person name="Sun H."/>
            <person name="Tritt A."/>
            <person name="Yoshinaga Y."/>
            <person name="Zwiers L.-H."/>
            <person name="Turgeon B."/>
            <person name="Goodwin S."/>
            <person name="Spatafora J."/>
            <person name="Crous P."/>
            <person name="Grigoriev I."/>
        </authorList>
    </citation>
    <scope>NUCLEOTIDE SEQUENCE</scope>
    <source>
        <strain evidence="4">CBS 279.74</strain>
    </source>
</reference>
<keyword evidence="5" id="KW-1185">Reference proteome</keyword>
<dbReference type="AlphaFoldDB" id="A0A6G1JTW9"/>
<keyword evidence="4" id="KW-0413">Isomerase</keyword>
<keyword evidence="2" id="KW-0378">Hydrolase</keyword>
<dbReference type="InterPro" id="IPR029069">
    <property type="entry name" value="HotDog_dom_sf"/>
</dbReference>
<sequence length="173" mass="18483">MGSRARLGGSLGTADMTPFDKVNSWFKFAEMDGYDGHDSMLPKIMTLESVTYEPTPSNPHNSATVFSFTVPRELCNMTGNLHGGAVALIFDICTSTAISACSKEGFWDTGHVSRTLNCTYLRPAPQGAKVTVESQVVHLGRRLGMTTGVIKTEDGKVCYTCEHGKAAVGGASL</sequence>
<dbReference type="GO" id="GO:0016853">
    <property type="term" value="F:isomerase activity"/>
    <property type="evidence" value="ECO:0007669"/>
    <property type="project" value="UniProtKB-KW"/>
</dbReference>
<evidence type="ECO:0000313" key="5">
    <source>
        <dbReference type="Proteomes" id="UP000799428"/>
    </source>
</evidence>
<dbReference type="PANTHER" id="PTHR21660:SF9">
    <property type="entry name" value="THIOESTERASE DOMAIN-CONTAINING PROTEIN"/>
    <property type="match status" value="1"/>
</dbReference>
<evidence type="ECO:0000256" key="2">
    <source>
        <dbReference type="ARBA" id="ARBA00022801"/>
    </source>
</evidence>
<dbReference type="PANTHER" id="PTHR21660">
    <property type="entry name" value="THIOESTERASE SUPERFAMILY MEMBER-RELATED"/>
    <property type="match status" value="1"/>
</dbReference>
<dbReference type="Gene3D" id="3.10.129.10">
    <property type="entry name" value="Hotdog Thioesterase"/>
    <property type="match status" value="1"/>
</dbReference>
<dbReference type="CDD" id="cd03443">
    <property type="entry name" value="PaaI_thioesterase"/>
    <property type="match status" value="1"/>
</dbReference>
<dbReference type="Proteomes" id="UP000799428">
    <property type="component" value="Unassembled WGS sequence"/>
</dbReference>
<name>A0A6G1JTW9_9PLEO</name>
<dbReference type="NCBIfam" id="TIGR00369">
    <property type="entry name" value="unchar_dom_1"/>
    <property type="match status" value="1"/>
</dbReference>
<evidence type="ECO:0000259" key="3">
    <source>
        <dbReference type="Pfam" id="PF03061"/>
    </source>
</evidence>
<organism evidence="4 5">
    <name type="scientific">Pleomassaria siparia CBS 279.74</name>
    <dbReference type="NCBI Taxonomy" id="1314801"/>
    <lineage>
        <taxon>Eukaryota</taxon>
        <taxon>Fungi</taxon>
        <taxon>Dikarya</taxon>
        <taxon>Ascomycota</taxon>
        <taxon>Pezizomycotina</taxon>
        <taxon>Dothideomycetes</taxon>
        <taxon>Pleosporomycetidae</taxon>
        <taxon>Pleosporales</taxon>
        <taxon>Pleomassariaceae</taxon>
        <taxon>Pleomassaria</taxon>
    </lineage>
</organism>
<accession>A0A6G1JTW9</accession>
<dbReference type="OrthoDB" id="2831072at2759"/>
<gene>
    <name evidence="4" type="ORF">K504DRAFT_463137</name>
</gene>
<dbReference type="EMBL" id="MU005784">
    <property type="protein sequence ID" value="KAF2704059.1"/>
    <property type="molecule type" value="Genomic_DNA"/>
</dbReference>
<dbReference type="GO" id="GO:0047617">
    <property type="term" value="F:fatty acyl-CoA hydrolase activity"/>
    <property type="evidence" value="ECO:0007669"/>
    <property type="project" value="InterPro"/>
</dbReference>
<evidence type="ECO:0000313" key="4">
    <source>
        <dbReference type="EMBL" id="KAF2704059.1"/>
    </source>
</evidence>
<dbReference type="InterPro" id="IPR003736">
    <property type="entry name" value="PAAI_dom"/>
</dbReference>
<proteinExistence type="inferred from homology"/>
<dbReference type="InterPro" id="IPR006683">
    <property type="entry name" value="Thioestr_dom"/>
</dbReference>